<organism evidence="2 3">
    <name type="scientific">Umbra pygmaea</name>
    <name type="common">Eastern mudminnow</name>
    <dbReference type="NCBI Taxonomy" id="75934"/>
    <lineage>
        <taxon>Eukaryota</taxon>
        <taxon>Metazoa</taxon>
        <taxon>Chordata</taxon>
        <taxon>Craniata</taxon>
        <taxon>Vertebrata</taxon>
        <taxon>Euteleostomi</taxon>
        <taxon>Actinopterygii</taxon>
        <taxon>Neopterygii</taxon>
        <taxon>Teleostei</taxon>
        <taxon>Protacanthopterygii</taxon>
        <taxon>Esociformes</taxon>
        <taxon>Umbridae</taxon>
        <taxon>Umbra</taxon>
    </lineage>
</organism>
<proteinExistence type="predicted"/>
<feature type="compositionally biased region" description="Low complexity" evidence="1">
    <location>
        <begin position="114"/>
        <end position="123"/>
    </location>
</feature>
<dbReference type="Proteomes" id="UP001557470">
    <property type="component" value="Unassembled WGS sequence"/>
</dbReference>
<keyword evidence="3" id="KW-1185">Reference proteome</keyword>
<protein>
    <submittedName>
        <fullName evidence="2">Uncharacterized protein</fullName>
    </submittedName>
</protein>
<feature type="region of interest" description="Disordered" evidence="1">
    <location>
        <begin position="1"/>
        <end position="124"/>
    </location>
</feature>
<feature type="compositionally biased region" description="Basic and acidic residues" evidence="1">
    <location>
        <begin position="43"/>
        <end position="67"/>
    </location>
</feature>
<dbReference type="EMBL" id="JAGEUA010000009">
    <property type="protein sequence ID" value="KAL0965167.1"/>
    <property type="molecule type" value="Genomic_DNA"/>
</dbReference>
<sequence>MGITLADDLALSSSMETVSEESETEVGEPEGLVGRVPQPQRKRNNEELSDPHQAEEKKVTGEGELVRGDPSCLPEPVRISASNKRHKRYSRSASSCTPGAQQDISAPVGGGTSSGSTVPPGTGWREQTPTCPYLLAGRAPNIAARAGWTGRGPTPPEKRTQFPGPSARAARCTAGLQNLLAGMRWRLPALWQWPWVATVMLRWTKQGPRGRRDPECGSPVPVEGGGPTHPGVPPPRCPCRQRIDTGRDLLCALRGLDFVHGPEGRDGGRPMLTCPVAASNRTASVCTCF</sequence>
<evidence type="ECO:0000313" key="3">
    <source>
        <dbReference type="Proteomes" id="UP001557470"/>
    </source>
</evidence>
<name>A0ABD0WND0_UMBPY</name>
<evidence type="ECO:0000313" key="2">
    <source>
        <dbReference type="EMBL" id="KAL0965167.1"/>
    </source>
</evidence>
<feature type="compositionally biased region" description="Polar residues" evidence="1">
    <location>
        <begin position="91"/>
        <end position="104"/>
    </location>
</feature>
<comment type="caution">
    <text evidence="2">The sequence shown here is derived from an EMBL/GenBank/DDBJ whole genome shotgun (WGS) entry which is preliminary data.</text>
</comment>
<reference evidence="2 3" key="1">
    <citation type="submission" date="2024-06" db="EMBL/GenBank/DDBJ databases">
        <authorList>
            <person name="Pan Q."/>
            <person name="Wen M."/>
            <person name="Jouanno E."/>
            <person name="Zahm M."/>
            <person name="Klopp C."/>
            <person name="Cabau C."/>
            <person name="Louis A."/>
            <person name="Berthelot C."/>
            <person name="Parey E."/>
            <person name="Roest Crollius H."/>
            <person name="Montfort J."/>
            <person name="Robinson-Rechavi M."/>
            <person name="Bouchez O."/>
            <person name="Lampietro C."/>
            <person name="Lopez Roques C."/>
            <person name="Donnadieu C."/>
            <person name="Postlethwait J."/>
            <person name="Bobe J."/>
            <person name="Verreycken H."/>
            <person name="Guiguen Y."/>
        </authorList>
    </citation>
    <scope>NUCLEOTIDE SEQUENCE [LARGE SCALE GENOMIC DNA]</scope>
    <source>
        <strain evidence="2">Up_M1</strain>
        <tissue evidence="2">Testis</tissue>
    </source>
</reference>
<evidence type="ECO:0000256" key="1">
    <source>
        <dbReference type="SAM" id="MobiDB-lite"/>
    </source>
</evidence>
<feature type="region of interest" description="Disordered" evidence="1">
    <location>
        <begin position="146"/>
        <end position="167"/>
    </location>
</feature>
<feature type="compositionally biased region" description="Acidic residues" evidence="1">
    <location>
        <begin position="18"/>
        <end position="28"/>
    </location>
</feature>
<accession>A0ABD0WND0</accession>
<dbReference type="AlphaFoldDB" id="A0ABD0WND0"/>
<gene>
    <name evidence="2" type="ORF">UPYG_G00277650</name>
</gene>
<feature type="region of interest" description="Disordered" evidence="1">
    <location>
        <begin position="206"/>
        <end position="235"/>
    </location>
</feature>